<sequence length="150" mass="15990">MSGAGDGHVKQSSFLGVGETFLVGKHHFQYGVVSGIAVAKAVKVGGGQLRSLVVKAGGDRLLTGGARVGGKFVKGAGWWLAIGLTAADLIDHRHTVSVNRPVLERSLNEYLDELVQLTLYDSQTGIVPVIDGVQRDVLSRIEAKDESERR</sequence>
<dbReference type="AlphaFoldDB" id="A0A6C2U5M7"/>
<protein>
    <submittedName>
        <fullName evidence="1">Uncharacterized protein</fullName>
    </submittedName>
</protein>
<evidence type="ECO:0000313" key="1">
    <source>
        <dbReference type="EMBL" id="VGO14841.1"/>
    </source>
</evidence>
<accession>A0A6C2U5M7</accession>
<dbReference type="Proteomes" id="UP000366872">
    <property type="component" value="Unassembled WGS sequence"/>
</dbReference>
<gene>
    <name evidence="1" type="ORF">PDESU_03411</name>
</gene>
<name>A0A6C2U5M7_PONDE</name>
<keyword evidence="2" id="KW-1185">Reference proteome</keyword>
<proteinExistence type="predicted"/>
<dbReference type="EMBL" id="CAAHFG010000002">
    <property type="protein sequence ID" value="VGO14841.1"/>
    <property type="molecule type" value="Genomic_DNA"/>
</dbReference>
<evidence type="ECO:0000313" key="2">
    <source>
        <dbReference type="Proteomes" id="UP000366872"/>
    </source>
</evidence>
<organism evidence="1 2">
    <name type="scientific">Pontiella desulfatans</name>
    <dbReference type="NCBI Taxonomy" id="2750659"/>
    <lineage>
        <taxon>Bacteria</taxon>
        <taxon>Pseudomonadati</taxon>
        <taxon>Kiritimatiellota</taxon>
        <taxon>Kiritimatiellia</taxon>
        <taxon>Kiritimatiellales</taxon>
        <taxon>Pontiellaceae</taxon>
        <taxon>Pontiella</taxon>
    </lineage>
</organism>
<reference evidence="1 2" key="1">
    <citation type="submission" date="2019-04" db="EMBL/GenBank/DDBJ databases">
        <authorList>
            <person name="Van Vliet M D."/>
        </authorList>
    </citation>
    <scope>NUCLEOTIDE SEQUENCE [LARGE SCALE GENOMIC DNA]</scope>
    <source>
        <strain evidence="1 2">F1</strain>
    </source>
</reference>